<keyword evidence="3" id="KW-0238">DNA-binding</keyword>
<dbReference type="GO" id="GO:0003677">
    <property type="term" value="F:DNA binding"/>
    <property type="evidence" value="ECO:0007669"/>
    <property type="project" value="UniProtKB-KW"/>
</dbReference>
<dbReference type="InParanoid" id="A0A1Z5S6A2"/>
<reference evidence="9" key="2">
    <citation type="journal article" date="2018" name="Plant J.">
        <title>The Sorghum bicolor reference genome: improved assembly, gene annotations, a transcriptome atlas, and signatures of genome organization.</title>
        <authorList>
            <person name="McCormick R.F."/>
            <person name="Truong S.K."/>
            <person name="Sreedasyam A."/>
            <person name="Jenkins J."/>
            <person name="Shu S."/>
            <person name="Sims D."/>
            <person name="Kennedy M."/>
            <person name="Amirebrahimi M."/>
            <person name="Weers B.D."/>
            <person name="McKinley B."/>
            <person name="Mattison A."/>
            <person name="Morishige D.T."/>
            <person name="Grimwood J."/>
            <person name="Schmutz J."/>
            <person name="Mullet J.E."/>
        </authorList>
    </citation>
    <scope>NUCLEOTIDE SEQUENCE [LARGE SCALE GENOMIC DNA]</scope>
    <source>
        <strain evidence="9">cv. BTx623</strain>
    </source>
</reference>
<organism evidence="8 9">
    <name type="scientific">Sorghum bicolor</name>
    <name type="common">Sorghum</name>
    <name type="synonym">Sorghum vulgare</name>
    <dbReference type="NCBI Taxonomy" id="4558"/>
    <lineage>
        <taxon>Eukaryota</taxon>
        <taxon>Viridiplantae</taxon>
        <taxon>Streptophyta</taxon>
        <taxon>Embryophyta</taxon>
        <taxon>Tracheophyta</taxon>
        <taxon>Spermatophyta</taxon>
        <taxon>Magnoliopsida</taxon>
        <taxon>Liliopsida</taxon>
        <taxon>Poales</taxon>
        <taxon>Poaceae</taxon>
        <taxon>PACMAD clade</taxon>
        <taxon>Panicoideae</taxon>
        <taxon>Andropogonodae</taxon>
        <taxon>Andropogoneae</taxon>
        <taxon>Sorghinae</taxon>
        <taxon>Sorghum</taxon>
    </lineage>
</organism>
<dbReference type="PANTHER" id="PTHR31391:SF121">
    <property type="entry name" value="B3 DOMAIN-CONTAINING PROTEIN OS08G0325100-RELATED"/>
    <property type="match status" value="1"/>
</dbReference>
<dbReference type="Pfam" id="PF02362">
    <property type="entry name" value="B3"/>
    <property type="match status" value="2"/>
</dbReference>
<dbReference type="SUPFAM" id="SSF101936">
    <property type="entry name" value="DNA-binding pseudobarrel domain"/>
    <property type="match status" value="2"/>
</dbReference>
<evidence type="ECO:0000256" key="4">
    <source>
        <dbReference type="ARBA" id="ARBA00023163"/>
    </source>
</evidence>
<keyword evidence="9" id="KW-1185">Reference proteome</keyword>
<dbReference type="eggNOG" id="ENOG502QT0X">
    <property type="taxonomic scope" value="Eukaryota"/>
</dbReference>
<dbReference type="CDD" id="cd10017">
    <property type="entry name" value="B3_DNA"/>
    <property type="match status" value="2"/>
</dbReference>
<dbReference type="STRING" id="4558.A0A1Z5S6A2"/>
<dbReference type="PANTHER" id="PTHR31391">
    <property type="entry name" value="B3 DOMAIN-CONTAINING PROTEIN OS11G0197600-RELATED"/>
    <property type="match status" value="1"/>
</dbReference>
<evidence type="ECO:0000313" key="8">
    <source>
        <dbReference type="EMBL" id="OQU91349.1"/>
    </source>
</evidence>
<feature type="domain" description="TF-B3" evidence="7">
    <location>
        <begin position="276"/>
        <end position="337"/>
    </location>
</feature>
<evidence type="ECO:0000256" key="3">
    <source>
        <dbReference type="ARBA" id="ARBA00023125"/>
    </source>
</evidence>
<reference evidence="8 9" key="1">
    <citation type="journal article" date="2009" name="Nature">
        <title>The Sorghum bicolor genome and the diversification of grasses.</title>
        <authorList>
            <person name="Paterson A.H."/>
            <person name="Bowers J.E."/>
            <person name="Bruggmann R."/>
            <person name="Dubchak I."/>
            <person name="Grimwood J."/>
            <person name="Gundlach H."/>
            <person name="Haberer G."/>
            <person name="Hellsten U."/>
            <person name="Mitros T."/>
            <person name="Poliakov A."/>
            <person name="Schmutz J."/>
            <person name="Spannagl M."/>
            <person name="Tang H."/>
            <person name="Wang X."/>
            <person name="Wicker T."/>
            <person name="Bharti A.K."/>
            <person name="Chapman J."/>
            <person name="Feltus F.A."/>
            <person name="Gowik U."/>
            <person name="Grigoriev I.V."/>
            <person name="Lyons E."/>
            <person name="Maher C.A."/>
            <person name="Martis M."/>
            <person name="Narechania A."/>
            <person name="Otillar R.P."/>
            <person name="Penning B.W."/>
            <person name="Salamov A.A."/>
            <person name="Wang Y."/>
            <person name="Zhang L."/>
            <person name="Carpita N.C."/>
            <person name="Freeling M."/>
            <person name="Gingle A.R."/>
            <person name="Hash C.T."/>
            <person name="Keller B."/>
            <person name="Klein P."/>
            <person name="Kresovich S."/>
            <person name="McCann M.C."/>
            <person name="Ming R."/>
            <person name="Peterson D.G."/>
            <person name="Mehboob-ur-Rahman"/>
            <person name="Ware D."/>
            <person name="Westhoff P."/>
            <person name="Mayer K.F."/>
            <person name="Messing J."/>
            <person name="Rokhsar D.S."/>
        </authorList>
    </citation>
    <scope>NUCLEOTIDE SEQUENCE [LARGE SCALE GENOMIC DNA]</scope>
    <source>
        <strain evidence="9">cv. BTx623</strain>
    </source>
</reference>
<feature type="domain" description="TF-B3" evidence="7">
    <location>
        <begin position="30"/>
        <end position="123"/>
    </location>
</feature>
<gene>
    <name evidence="8" type="ORF">SORBI_3001G165401</name>
</gene>
<evidence type="ECO:0000313" key="9">
    <source>
        <dbReference type="Proteomes" id="UP000000768"/>
    </source>
</evidence>
<dbReference type="EMBL" id="CM000760">
    <property type="protein sequence ID" value="OQU91349.1"/>
    <property type="molecule type" value="Genomic_DNA"/>
</dbReference>
<dbReference type="PROSITE" id="PS50863">
    <property type="entry name" value="B3"/>
    <property type="match status" value="2"/>
</dbReference>
<evidence type="ECO:0000256" key="6">
    <source>
        <dbReference type="SAM" id="MobiDB-lite"/>
    </source>
</evidence>
<dbReference type="SMART" id="SM01019">
    <property type="entry name" value="B3"/>
    <property type="match status" value="2"/>
</dbReference>
<accession>A0A1Z5S6A2</accession>
<keyword evidence="2" id="KW-0805">Transcription regulation</keyword>
<evidence type="ECO:0000256" key="5">
    <source>
        <dbReference type="ARBA" id="ARBA00023242"/>
    </source>
</evidence>
<dbReference type="InterPro" id="IPR015300">
    <property type="entry name" value="DNA-bd_pseudobarrel_sf"/>
</dbReference>
<name>A0A1Z5S6A2_SORBI</name>
<dbReference type="Gene3D" id="2.40.330.10">
    <property type="entry name" value="DNA-binding pseudobarrel domain"/>
    <property type="match status" value="2"/>
</dbReference>
<dbReference type="AlphaFoldDB" id="A0A1Z5S6A2"/>
<dbReference type="InterPro" id="IPR003340">
    <property type="entry name" value="B3_DNA-bd"/>
</dbReference>
<evidence type="ECO:0000256" key="2">
    <source>
        <dbReference type="ARBA" id="ARBA00023015"/>
    </source>
</evidence>
<feature type="region of interest" description="Disordered" evidence="6">
    <location>
        <begin position="155"/>
        <end position="174"/>
    </location>
</feature>
<feature type="compositionally biased region" description="Low complexity" evidence="6">
    <location>
        <begin position="181"/>
        <end position="190"/>
    </location>
</feature>
<feature type="compositionally biased region" description="Basic and acidic residues" evidence="6">
    <location>
        <begin position="161"/>
        <end position="174"/>
    </location>
</feature>
<feature type="region of interest" description="Disordered" evidence="6">
    <location>
        <begin position="181"/>
        <end position="202"/>
    </location>
</feature>
<evidence type="ECO:0000256" key="1">
    <source>
        <dbReference type="ARBA" id="ARBA00004123"/>
    </source>
</evidence>
<dbReference type="GO" id="GO:0005634">
    <property type="term" value="C:nucleus"/>
    <property type="evidence" value="ECO:0007669"/>
    <property type="project" value="UniProtKB-SubCell"/>
</dbReference>
<keyword evidence="5" id="KW-0539">Nucleus</keyword>
<dbReference type="OMA" id="LCKGWAR"/>
<keyword evidence="4" id="KW-0804">Transcription</keyword>
<dbReference type="Proteomes" id="UP000000768">
    <property type="component" value="Chromosome 1"/>
</dbReference>
<comment type="subcellular location">
    <subcellularLocation>
        <location evidence="1">Nucleus</location>
    </subcellularLocation>
</comment>
<protein>
    <recommendedName>
        <fullName evidence="7">TF-B3 domain-containing protein</fullName>
    </recommendedName>
</protein>
<sequence length="337" mass="38104">MYGTKMRKPSKGCNKGNANCQWSDRTDDHGKHFFKILIGDFHKRLVIPGKFAEHFRDKIEGSITLESLGGYTFEVQVAKNFGRIVLQSGWKSFVSAHDLKKMDFLVFKYNGMSRMKVLIFDPSGCEKVPPCFVTKNAINGGKKREEAIVIASGDANNHPMRAPETKKKALKQRDRSRIIISSSRSLSKSSGGMTSSEDDEACSAPSYMLPQGASLDNIQQKKVKERGRAICSEIPIYVCVVKKSNISGRSQAMDFSRKYSDVCLPFKSKRWILQCHGKSWEVTCRIKAGKCQGKFKMLCNGWAQFAGDNYLQLGDILLFEQLKTKKYRMNVHIIRNE</sequence>
<dbReference type="Gramene" id="OQU91349">
    <property type="protein sequence ID" value="OQU91349"/>
    <property type="gene ID" value="SORBI_3001G165401"/>
</dbReference>
<evidence type="ECO:0000259" key="7">
    <source>
        <dbReference type="PROSITE" id="PS50863"/>
    </source>
</evidence>
<dbReference type="InterPro" id="IPR044837">
    <property type="entry name" value="REM16-like"/>
</dbReference>
<proteinExistence type="predicted"/>